<keyword evidence="1 2" id="KW-0378">Hydrolase</keyword>
<dbReference type="NCBIfam" id="TIGR02258">
    <property type="entry name" value="2_5_ligase"/>
    <property type="match status" value="1"/>
</dbReference>
<dbReference type="EC" id="3.1.4.58" evidence="2"/>
<dbReference type="EMBL" id="JAAXOX010000009">
    <property type="protein sequence ID" value="NKY23878.1"/>
    <property type="molecule type" value="Genomic_DNA"/>
</dbReference>
<feature type="short sequence motif" description="HXTX 1" evidence="2">
    <location>
        <begin position="49"/>
        <end position="52"/>
    </location>
</feature>
<evidence type="ECO:0000313" key="4">
    <source>
        <dbReference type="EMBL" id="NKY23878.1"/>
    </source>
</evidence>
<proteinExistence type="inferred from homology"/>
<dbReference type="RefSeq" id="WP_168631000.1">
    <property type="nucleotide sequence ID" value="NZ_BONL01000032.1"/>
</dbReference>
<dbReference type="GO" id="GO:0004113">
    <property type="term" value="F:2',3'-cyclic-nucleotide 3'-phosphodiesterase activity"/>
    <property type="evidence" value="ECO:0007669"/>
    <property type="project" value="InterPro"/>
</dbReference>
<comment type="function">
    <text evidence="2">Hydrolyzes RNA 2',3'-cyclic phosphodiester to an RNA 2'-phosphomonoester.</text>
</comment>
<comment type="similarity">
    <text evidence="2">Belongs to the 2H phosphoesterase superfamily. ThpR family.</text>
</comment>
<evidence type="ECO:0000313" key="5">
    <source>
        <dbReference type="Proteomes" id="UP000581206"/>
    </source>
</evidence>
<gene>
    <name evidence="4" type="primary">thpR</name>
    <name evidence="4" type="ORF">HGA03_14500</name>
</gene>
<dbReference type="InterPro" id="IPR014051">
    <property type="entry name" value="Phosphoesterase_HXTX"/>
</dbReference>
<evidence type="ECO:0000259" key="3">
    <source>
        <dbReference type="Pfam" id="PF02834"/>
    </source>
</evidence>
<sequence>MRLFAALWPTPDVRAHLAHALRTSVGVDPETSPGLGPSGIRWIAAECWHLTLAFYGDVGEGQAAALAEELGRVSEPPFDLELRGAGVFAHRTLWAGVGGDLESVHRLVAATRAAGESVGIAGDHRVRSRPHVTLGRVREEHGRSRRGRHEPGPADELVHALSVYRGPVWPVGSLVLARSEPGAGRAGGPLYSVCAQWPL</sequence>
<feature type="active site" description="Proton acceptor" evidence="2">
    <location>
        <position position="131"/>
    </location>
</feature>
<reference evidence="4 5" key="1">
    <citation type="submission" date="2020-04" db="EMBL/GenBank/DDBJ databases">
        <title>MicrobeNet Type strains.</title>
        <authorList>
            <person name="Nicholson A.C."/>
        </authorList>
    </citation>
    <scope>NUCLEOTIDE SEQUENCE [LARGE SCALE GENOMIC DNA]</scope>
    <source>
        <strain evidence="4 5">ATCC BAA-788</strain>
    </source>
</reference>
<protein>
    <recommendedName>
        <fullName evidence="2">RNA 2',3'-cyclic phosphodiesterase</fullName>
        <shortName evidence="2">RNA 2',3'-CPDase</shortName>
        <ecNumber evidence="2">3.1.4.58</ecNumber>
    </recommendedName>
</protein>
<feature type="active site" description="Proton donor" evidence="2">
    <location>
        <position position="49"/>
    </location>
</feature>
<dbReference type="Gene3D" id="3.90.1140.10">
    <property type="entry name" value="Cyclic phosphodiesterase"/>
    <property type="match status" value="1"/>
</dbReference>
<organism evidence="4 5">
    <name type="scientific">Cellulomonas denverensis</name>
    <dbReference type="NCBI Taxonomy" id="264297"/>
    <lineage>
        <taxon>Bacteria</taxon>
        <taxon>Bacillati</taxon>
        <taxon>Actinomycetota</taxon>
        <taxon>Actinomycetes</taxon>
        <taxon>Micrococcales</taxon>
        <taxon>Cellulomonadaceae</taxon>
        <taxon>Cellulomonas</taxon>
    </lineage>
</organism>
<keyword evidence="5" id="KW-1185">Reference proteome</keyword>
<evidence type="ECO:0000256" key="1">
    <source>
        <dbReference type="ARBA" id="ARBA00022801"/>
    </source>
</evidence>
<dbReference type="InterPro" id="IPR004175">
    <property type="entry name" value="RNA_CPDase"/>
</dbReference>
<dbReference type="GO" id="GO:0008664">
    <property type="term" value="F:RNA 2',3'-cyclic 3'-phosphodiesterase activity"/>
    <property type="evidence" value="ECO:0007669"/>
    <property type="project" value="UniProtKB-EC"/>
</dbReference>
<comment type="caution">
    <text evidence="4">The sequence shown here is derived from an EMBL/GenBank/DDBJ whole genome shotgun (WGS) entry which is preliminary data.</text>
</comment>
<dbReference type="HAMAP" id="MF_01940">
    <property type="entry name" value="RNA_CPDase"/>
    <property type="match status" value="1"/>
</dbReference>
<name>A0A7X6KXF5_9CELL</name>
<feature type="domain" description="Phosphoesterase HXTX" evidence="3">
    <location>
        <begin position="35"/>
        <end position="91"/>
    </location>
</feature>
<dbReference type="SUPFAM" id="SSF55144">
    <property type="entry name" value="LigT-like"/>
    <property type="match status" value="1"/>
</dbReference>
<dbReference type="Pfam" id="PF02834">
    <property type="entry name" value="LigT_PEase"/>
    <property type="match status" value="1"/>
</dbReference>
<feature type="short sequence motif" description="HXTX 2" evidence="2">
    <location>
        <begin position="131"/>
        <end position="134"/>
    </location>
</feature>
<dbReference type="PANTHER" id="PTHR35561">
    <property type="entry name" value="RNA 2',3'-CYCLIC PHOSPHODIESTERASE"/>
    <property type="match status" value="1"/>
</dbReference>
<evidence type="ECO:0000256" key="2">
    <source>
        <dbReference type="HAMAP-Rule" id="MF_01940"/>
    </source>
</evidence>
<dbReference type="InterPro" id="IPR009097">
    <property type="entry name" value="Cyclic_Pdiesterase"/>
</dbReference>
<comment type="catalytic activity">
    <reaction evidence="2">
        <text>a 3'-end 2',3'-cyclophospho-ribonucleotide-RNA + H2O = a 3'-end 2'-phospho-ribonucleotide-RNA + H(+)</text>
        <dbReference type="Rhea" id="RHEA:11828"/>
        <dbReference type="Rhea" id="RHEA-COMP:10464"/>
        <dbReference type="Rhea" id="RHEA-COMP:17353"/>
        <dbReference type="ChEBI" id="CHEBI:15377"/>
        <dbReference type="ChEBI" id="CHEBI:15378"/>
        <dbReference type="ChEBI" id="CHEBI:83064"/>
        <dbReference type="ChEBI" id="CHEBI:173113"/>
        <dbReference type="EC" id="3.1.4.58"/>
    </reaction>
</comment>
<accession>A0A7X6KXF5</accession>
<dbReference type="Proteomes" id="UP000581206">
    <property type="component" value="Unassembled WGS sequence"/>
</dbReference>
<dbReference type="AlphaFoldDB" id="A0A7X6KXF5"/>
<dbReference type="PANTHER" id="PTHR35561:SF1">
    <property type="entry name" value="RNA 2',3'-CYCLIC PHOSPHODIESTERASE"/>
    <property type="match status" value="1"/>
</dbReference>